<gene>
    <name evidence="3" type="ORF">soil367_00535</name>
</gene>
<keyword evidence="4" id="KW-1185">Reference proteome</keyword>
<accession>A0A4P7XEP4</accession>
<feature type="domain" description="Transcriptional regulator SutA RNAP-binding" evidence="2">
    <location>
        <begin position="13"/>
        <end position="43"/>
    </location>
</feature>
<dbReference type="EMBL" id="CP031093">
    <property type="protein sequence ID" value="QCF24562.1"/>
    <property type="molecule type" value="Genomic_DNA"/>
</dbReference>
<name>A0A4P7XEP4_9ALTE</name>
<dbReference type="OrthoDB" id="6372201at2"/>
<organism evidence="3 4">
    <name type="scientific">Hydrocarboniclastica marina</name>
    <dbReference type="NCBI Taxonomy" id="2259620"/>
    <lineage>
        <taxon>Bacteria</taxon>
        <taxon>Pseudomonadati</taxon>
        <taxon>Pseudomonadota</taxon>
        <taxon>Gammaproteobacteria</taxon>
        <taxon>Alteromonadales</taxon>
        <taxon>Alteromonadaceae</taxon>
        <taxon>Hydrocarboniclastica</taxon>
    </lineage>
</organism>
<dbReference type="RefSeq" id="WP_136545891.1">
    <property type="nucleotide sequence ID" value="NZ_CP031093.1"/>
</dbReference>
<dbReference type="KEGG" id="hmi:soil367_00535"/>
<evidence type="ECO:0000256" key="1">
    <source>
        <dbReference type="SAM" id="MobiDB-lite"/>
    </source>
</evidence>
<dbReference type="InterPro" id="IPR049191">
    <property type="entry name" value="SutA_RBD"/>
</dbReference>
<protein>
    <recommendedName>
        <fullName evidence="2">Transcriptional regulator SutA RNAP-binding domain-containing protein</fullName>
    </recommendedName>
</protein>
<dbReference type="Proteomes" id="UP000298049">
    <property type="component" value="Chromosome"/>
</dbReference>
<evidence type="ECO:0000259" key="2">
    <source>
        <dbReference type="Pfam" id="PF20661"/>
    </source>
</evidence>
<dbReference type="AlphaFoldDB" id="A0A4P7XEP4"/>
<reference evidence="3 4" key="1">
    <citation type="submission" date="2018-07" db="EMBL/GenBank/DDBJ databases">
        <title>Marsedoiliclastica nanhaica gen. nov. sp. nov., a novel marine hydrocarbonoclastic bacterium isolated from an in-situ enriched hydrocarbon-degrading consortium in deep-sea sediment.</title>
        <authorList>
            <person name="Dong C."/>
            <person name="Ma T."/>
            <person name="Liu R."/>
            <person name="Shao Z."/>
        </authorList>
    </citation>
    <scope>NUCLEOTIDE SEQUENCE [LARGE SCALE GENOMIC DNA]</scope>
    <source>
        <strain evidence="4">soil36-7</strain>
    </source>
</reference>
<evidence type="ECO:0000313" key="4">
    <source>
        <dbReference type="Proteomes" id="UP000298049"/>
    </source>
</evidence>
<dbReference type="Pfam" id="PF20661">
    <property type="entry name" value="SutA-RBD"/>
    <property type="match status" value="1"/>
</dbReference>
<proteinExistence type="predicted"/>
<evidence type="ECO:0000313" key="3">
    <source>
        <dbReference type="EMBL" id="QCF24562.1"/>
    </source>
</evidence>
<feature type="region of interest" description="Disordered" evidence="1">
    <location>
        <begin position="39"/>
        <end position="60"/>
    </location>
</feature>
<sequence>MAAKGKRKANDVAETHQTIEEQTRAFLKSGGAIEQVRSGVSGQASLGGPKPSAFASKRQG</sequence>